<name>A0A897N1A6_9EURY</name>
<dbReference type="AlphaFoldDB" id="A0A897N1A6"/>
<proteinExistence type="predicted"/>
<sequence length="46" mass="5084">MVRDGLSAYMRILRVAQKLYPEVPGGGTYHVHAMKPAQPWGTPACE</sequence>
<reference evidence="1" key="1">
    <citation type="submission" date="2020-11" db="EMBL/GenBank/DDBJ databases">
        <title>Carbohydrate-dependent, anaerobic sulfur respiration: A novel catabolism in halophilic archaea.</title>
        <authorList>
            <person name="Sorokin D.Y."/>
            <person name="Messina E."/>
            <person name="Smedile F."/>
            <person name="La Cono V."/>
            <person name="Hallsworth J.E."/>
            <person name="Yakimov M.M."/>
        </authorList>
    </citation>
    <scope>NUCLEOTIDE SEQUENCE</scope>
    <source>
        <strain evidence="1">HSR12-1</strain>
    </source>
</reference>
<accession>A0A897N1A6</accession>
<dbReference type="EMBL" id="CP064787">
    <property type="protein sequence ID" value="QSG05093.1"/>
    <property type="molecule type" value="Genomic_DNA"/>
</dbReference>
<organism evidence="1 2">
    <name type="scientific">Halapricum desulfuricans</name>
    <dbReference type="NCBI Taxonomy" id="2841257"/>
    <lineage>
        <taxon>Archaea</taxon>
        <taxon>Methanobacteriati</taxon>
        <taxon>Methanobacteriota</taxon>
        <taxon>Stenosarchaea group</taxon>
        <taxon>Halobacteria</taxon>
        <taxon>Halobacteriales</taxon>
        <taxon>Haloarculaceae</taxon>
        <taxon>Halapricum</taxon>
    </lineage>
</organism>
<keyword evidence="1" id="KW-0808">Transferase</keyword>
<evidence type="ECO:0000313" key="2">
    <source>
        <dbReference type="Proteomes" id="UP000663525"/>
    </source>
</evidence>
<gene>
    <name evidence="1" type="primary">aglL2</name>
    <name evidence="1" type="ORF">HSR121_0739</name>
</gene>
<dbReference type="GO" id="GO:0016740">
    <property type="term" value="F:transferase activity"/>
    <property type="evidence" value="ECO:0007669"/>
    <property type="project" value="UniProtKB-KW"/>
</dbReference>
<evidence type="ECO:0000313" key="1">
    <source>
        <dbReference type="EMBL" id="QSG05093.1"/>
    </source>
</evidence>
<protein>
    <submittedName>
        <fullName evidence="1">Glycosyltransferase</fullName>
    </submittedName>
</protein>
<dbReference type="Proteomes" id="UP000663525">
    <property type="component" value="Chromosome"/>
</dbReference>